<dbReference type="Gene3D" id="3.40.50.300">
    <property type="entry name" value="P-loop containing nucleotide triphosphate hydrolases"/>
    <property type="match status" value="1"/>
</dbReference>
<keyword evidence="2" id="KW-1185">Reference proteome</keyword>
<sequence length="58" mass="7011">FVKKKFEELYFQSTAPDRVDRVFKIYRTTALDQKLVKKTFKLVDETLRRRNLFEAGLL</sequence>
<proteinExistence type="predicted"/>
<reference evidence="1 2" key="1">
    <citation type="submission" date="2024-02" db="EMBL/GenBank/DDBJ databases">
        <authorList>
            <person name="Vignale AGUSTIN F."/>
            <person name="Sosa J E."/>
            <person name="Modenutti C."/>
        </authorList>
    </citation>
    <scope>NUCLEOTIDE SEQUENCE [LARGE SCALE GENOMIC DNA]</scope>
</reference>
<evidence type="ECO:0000313" key="1">
    <source>
        <dbReference type="EMBL" id="CAK9143735.1"/>
    </source>
</evidence>
<dbReference type="Proteomes" id="UP001642360">
    <property type="component" value="Unassembled WGS sequence"/>
</dbReference>
<organism evidence="1 2">
    <name type="scientific">Ilex paraguariensis</name>
    <name type="common">yerba mate</name>
    <dbReference type="NCBI Taxonomy" id="185542"/>
    <lineage>
        <taxon>Eukaryota</taxon>
        <taxon>Viridiplantae</taxon>
        <taxon>Streptophyta</taxon>
        <taxon>Embryophyta</taxon>
        <taxon>Tracheophyta</taxon>
        <taxon>Spermatophyta</taxon>
        <taxon>Magnoliopsida</taxon>
        <taxon>eudicotyledons</taxon>
        <taxon>Gunneridae</taxon>
        <taxon>Pentapetalae</taxon>
        <taxon>asterids</taxon>
        <taxon>campanulids</taxon>
        <taxon>Aquifoliales</taxon>
        <taxon>Aquifoliaceae</taxon>
        <taxon>Ilex</taxon>
    </lineage>
</organism>
<dbReference type="InterPro" id="IPR027417">
    <property type="entry name" value="P-loop_NTPase"/>
</dbReference>
<dbReference type="AlphaFoldDB" id="A0ABC8RFI0"/>
<evidence type="ECO:0000313" key="2">
    <source>
        <dbReference type="Proteomes" id="UP001642360"/>
    </source>
</evidence>
<protein>
    <submittedName>
        <fullName evidence="1">Uncharacterized protein</fullName>
    </submittedName>
</protein>
<feature type="non-terminal residue" evidence="1">
    <location>
        <position position="1"/>
    </location>
</feature>
<comment type="caution">
    <text evidence="1">The sequence shown here is derived from an EMBL/GenBank/DDBJ whole genome shotgun (WGS) entry which is preliminary data.</text>
</comment>
<accession>A0ABC8RFI0</accession>
<name>A0ABC8RFI0_9AQUA</name>
<dbReference type="EMBL" id="CAUOFW020001329">
    <property type="protein sequence ID" value="CAK9143735.1"/>
    <property type="molecule type" value="Genomic_DNA"/>
</dbReference>
<gene>
    <name evidence="1" type="ORF">ILEXP_LOCUS11457</name>
</gene>